<gene>
    <name evidence="3" type="ORF">WT83_01855</name>
</gene>
<dbReference type="PANTHER" id="PTHR23028">
    <property type="entry name" value="ACETYLTRANSFERASE"/>
    <property type="match status" value="1"/>
</dbReference>
<reference evidence="3 4" key="1">
    <citation type="submission" date="2015-11" db="EMBL/GenBank/DDBJ databases">
        <title>Expanding the genomic diversity of Burkholderia species for the development of highly accurate diagnostics.</title>
        <authorList>
            <person name="Sahl J."/>
            <person name="Keim P."/>
            <person name="Wagner D."/>
        </authorList>
    </citation>
    <scope>NUCLEOTIDE SEQUENCE [LARGE SCALE GENOMIC DNA]</scope>
    <source>
        <strain evidence="3 4">MSMB793WGS</strain>
    </source>
</reference>
<feature type="transmembrane region" description="Helical" evidence="1">
    <location>
        <begin position="314"/>
        <end position="334"/>
    </location>
</feature>
<keyword evidence="1" id="KW-0472">Membrane</keyword>
<dbReference type="InterPro" id="IPR002656">
    <property type="entry name" value="Acyl_transf_3_dom"/>
</dbReference>
<dbReference type="InterPro" id="IPR050879">
    <property type="entry name" value="Acyltransferase_3"/>
</dbReference>
<feature type="transmembrane region" description="Helical" evidence="1">
    <location>
        <begin position="346"/>
        <end position="368"/>
    </location>
</feature>
<feature type="transmembrane region" description="Helical" evidence="1">
    <location>
        <begin position="214"/>
        <end position="230"/>
    </location>
</feature>
<dbReference type="GO" id="GO:0016020">
    <property type="term" value="C:membrane"/>
    <property type="evidence" value="ECO:0007669"/>
    <property type="project" value="TreeGrafter"/>
</dbReference>
<keyword evidence="1" id="KW-1133">Transmembrane helix</keyword>
<keyword evidence="1" id="KW-0812">Transmembrane</keyword>
<feature type="transmembrane region" description="Helical" evidence="1">
    <location>
        <begin position="189"/>
        <end position="209"/>
    </location>
</feature>
<feature type="transmembrane region" description="Helical" evidence="1">
    <location>
        <begin position="93"/>
        <end position="111"/>
    </location>
</feature>
<dbReference type="EMBL" id="LPLZ01000006">
    <property type="protein sequence ID" value="KWN24152.1"/>
    <property type="molecule type" value="Genomic_DNA"/>
</dbReference>
<feature type="transmembrane region" description="Helical" evidence="1">
    <location>
        <begin position="132"/>
        <end position="152"/>
    </location>
</feature>
<comment type="caution">
    <text evidence="3">The sequence shown here is derived from an EMBL/GenBank/DDBJ whole genome shotgun (WGS) entry which is preliminary data.</text>
</comment>
<name>A0A125K9S0_9BURK</name>
<dbReference type="Pfam" id="PF01757">
    <property type="entry name" value="Acyl_transf_3"/>
    <property type="match status" value="1"/>
</dbReference>
<evidence type="ECO:0000313" key="3">
    <source>
        <dbReference type="EMBL" id="KWN24152.1"/>
    </source>
</evidence>
<sequence>MPLAGFVRLALPSLLVTIALCVLAATIVRRSAFYRREVHAELAVKRFHSIDGLRGLLAIAVMYHHAVISYFYYATGRWDVPPSRLATLYGQGGVAMFFMVTALLFWSRALATSGSLDLRQFFRSRVRRIVPMYVASAGALVVTALALTHFRLDHSPMQVVKEASAWLLFTFPGTPDINGLPNTGLINTVYWTLVYEWKFYLLFPLMALFASRRLAWVLLIVSAVLIGWYSSNGIEWYFVGGALAATLLARYPQLAKPLRGVFGAVLVLALLAAILCSVSTAYDPVAALLFSAVFFIIASGNTLFGLLTWRPVRLLGMISYSIYLSHNFVLYLTFRLVNHFKDVATLTVPVFWLVTGAAAVLVVLLAALTYRYIEFPFLGGSVSKQSAPTEAGPAVRV</sequence>
<dbReference type="GO" id="GO:0016747">
    <property type="term" value="F:acyltransferase activity, transferring groups other than amino-acyl groups"/>
    <property type="evidence" value="ECO:0007669"/>
    <property type="project" value="InterPro"/>
</dbReference>
<dbReference type="PANTHER" id="PTHR23028:SF53">
    <property type="entry name" value="ACYL_TRANSF_3 DOMAIN-CONTAINING PROTEIN"/>
    <property type="match status" value="1"/>
</dbReference>
<evidence type="ECO:0000259" key="2">
    <source>
        <dbReference type="Pfam" id="PF01757"/>
    </source>
</evidence>
<evidence type="ECO:0000313" key="4">
    <source>
        <dbReference type="Proteomes" id="UP000068016"/>
    </source>
</evidence>
<feature type="transmembrane region" description="Helical" evidence="1">
    <location>
        <begin position="288"/>
        <end position="307"/>
    </location>
</feature>
<protein>
    <recommendedName>
        <fullName evidence="2">Acyltransferase 3 domain-containing protein</fullName>
    </recommendedName>
</protein>
<dbReference type="Proteomes" id="UP000068016">
    <property type="component" value="Unassembled WGS sequence"/>
</dbReference>
<organism evidence="3 4">
    <name type="scientific">Burkholderia territorii</name>
    <dbReference type="NCBI Taxonomy" id="1503055"/>
    <lineage>
        <taxon>Bacteria</taxon>
        <taxon>Pseudomonadati</taxon>
        <taxon>Pseudomonadota</taxon>
        <taxon>Betaproteobacteria</taxon>
        <taxon>Burkholderiales</taxon>
        <taxon>Burkholderiaceae</taxon>
        <taxon>Burkholderia</taxon>
        <taxon>Burkholderia cepacia complex</taxon>
    </lineage>
</organism>
<feature type="transmembrane region" description="Helical" evidence="1">
    <location>
        <begin position="55"/>
        <end position="73"/>
    </location>
</feature>
<evidence type="ECO:0000256" key="1">
    <source>
        <dbReference type="SAM" id="Phobius"/>
    </source>
</evidence>
<feature type="transmembrane region" description="Helical" evidence="1">
    <location>
        <begin position="261"/>
        <end position="282"/>
    </location>
</feature>
<dbReference type="RefSeq" id="WP_081084310.1">
    <property type="nucleotide sequence ID" value="NZ_LPLZ01000006.1"/>
</dbReference>
<accession>A0A125K9S0</accession>
<feature type="domain" description="Acyltransferase 3" evidence="2">
    <location>
        <begin position="48"/>
        <end position="366"/>
    </location>
</feature>
<feature type="transmembrane region" description="Helical" evidence="1">
    <location>
        <begin position="6"/>
        <end position="28"/>
    </location>
</feature>
<proteinExistence type="predicted"/>
<dbReference type="GO" id="GO:0000271">
    <property type="term" value="P:polysaccharide biosynthetic process"/>
    <property type="evidence" value="ECO:0007669"/>
    <property type="project" value="TreeGrafter"/>
</dbReference>
<dbReference type="AlphaFoldDB" id="A0A125K9S0"/>